<dbReference type="InterPro" id="IPR010982">
    <property type="entry name" value="Lambda_DNA-bd_dom_sf"/>
</dbReference>
<dbReference type="Gene3D" id="1.10.260.40">
    <property type="entry name" value="lambda repressor-like DNA-binding domains"/>
    <property type="match status" value="1"/>
</dbReference>
<keyword evidence="5" id="KW-0067">ATP-binding</keyword>
<keyword evidence="3" id="KW-0436">Ligase</keyword>
<dbReference type="AlphaFoldDB" id="A0A9Q3GC69"/>
<dbReference type="InterPro" id="IPR004365">
    <property type="entry name" value="NA-bd_OB_tRNA"/>
</dbReference>
<dbReference type="SUPFAM" id="SSF55681">
    <property type="entry name" value="Class II aaRS and biotin synthetases"/>
    <property type="match status" value="1"/>
</dbReference>
<dbReference type="InterPro" id="IPR006195">
    <property type="entry name" value="aa-tRNA-synth_II"/>
</dbReference>
<dbReference type="GO" id="GO:0005739">
    <property type="term" value="C:mitochondrion"/>
    <property type="evidence" value="ECO:0007669"/>
    <property type="project" value="TreeGrafter"/>
</dbReference>
<dbReference type="Gene3D" id="2.40.50.140">
    <property type="entry name" value="Nucleic acid-binding proteins"/>
    <property type="match status" value="1"/>
</dbReference>
<dbReference type="CDD" id="cd04318">
    <property type="entry name" value="EcAsnRS_like_N"/>
    <property type="match status" value="1"/>
</dbReference>
<dbReference type="Pfam" id="PF01336">
    <property type="entry name" value="tRNA_anti-codon"/>
    <property type="match status" value="1"/>
</dbReference>
<dbReference type="Pfam" id="PF00152">
    <property type="entry name" value="tRNA-synt_2"/>
    <property type="match status" value="1"/>
</dbReference>
<comment type="caution">
    <text evidence="9">The sequence shown here is derived from an EMBL/GenBank/DDBJ whole genome shotgun (WGS) entry which is preliminary data.</text>
</comment>
<keyword evidence="6" id="KW-0648">Protein biosynthesis</keyword>
<evidence type="ECO:0000256" key="7">
    <source>
        <dbReference type="ARBA" id="ARBA00023146"/>
    </source>
</evidence>
<name>A0A9Q3GC69_9BASI</name>
<evidence type="ECO:0000256" key="4">
    <source>
        <dbReference type="ARBA" id="ARBA00022741"/>
    </source>
</evidence>
<dbReference type="NCBIfam" id="TIGR00457">
    <property type="entry name" value="asnS"/>
    <property type="match status" value="1"/>
</dbReference>
<dbReference type="NCBIfam" id="NF003037">
    <property type="entry name" value="PRK03932.1"/>
    <property type="match status" value="1"/>
</dbReference>
<evidence type="ECO:0000313" key="10">
    <source>
        <dbReference type="Proteomes" id="UP000765509"/>
    </source>
</evidence>
<dbReference type="SUPFAM" id="SSF47413">
    <property type="entry name" value="lambda repressor-like DNA-binding domains"/>
    <property type="match status" value="1"/>
</dbReference>
<comment type="similarity">
    <text evidence="1">Belongs to the class-II aminoacyl-tRNA synthetase family.</text>
</comment>
<evidence type="ECO:0000256" key="2">
    <source>
        <dbReference type="ARBA" id="ARBA00012816"/>
    </source>
</evidence>
<evidence type="ECO:0000256" key="5">
    <source>
        <dbReference type="ARBA" id="ARBA00022840"/>
    </source>
</evidence>
<evidence type="ECO:0000256" key="3">
    <source>
        <dbReference type="ARBA" id="ARBA00022598"/>
    </source>
</evidence>
<accession>A0A9Q3GC69</accession>
<evidence type="ECO:0000313" key="9">
    <source>
        <dbReference type="EMBL" id="MBW0462070.1"/>
    </source>
</evidence>
<proteinExistence type="inferred from homology"/>
<organism evidence="9 10">
    <name type="scientific">Austropuccinia psidii MF-1</name>
    <dbReference type="NCBI Taxonomy" id="1389203"/>
    <lineage>
        <taxon>Eukaryota</taxon>
        <taxon>Fungi</taxon>
        <taxon>Dikarya</taxon>
        <taxon>Basidiomycota</taxon>
        <taxon>Pucciniomycotina</taxon>
        <taxon>Pucciniomycetes</taxon>
        <taxon>Pucciniales</taxon>
        <taxon>Sphaerophragmiaceae</taxon>
        <taxon>Austropuccinia</taxon>
    </lineage>
</organism>
<dbReference type="PRINTS" id="PR01042">
    <property type="entry name" value="TRNASYNTHASP"/>
</dbReference>
<dbReference type="Proteomes" id="UP000765509">
    <property type="component" value="Unassembled WGS sequence"/>
</dbReference>
<dbReference type="Gene3D" id="3.30.930.10">
    <property type="entry name" value="Bira Bifunctional Protein, Domain 2"/>
    <property type="match status" value="1"/>
</dbReference>
<dbReference type="InterPro" id="IPR004522">
    <property type="entry name" value="Asn-tRNA-ligase"/>
</dbReference>
<keyword evidence="4" id="KW-0547">Nucleotide-binding</keyword>
<dbReference type="GO" id="GO:0004816">
    <property type="term" value="F:asparagine-tRNA ligase activity"/>
    <property type="evidence" value="ECO:0007669"/>
    <property type="project" value="UniProtKB-EC"/>
</dbReference>
<dbReference type="GO" id="GO:0005524">
    <property type="term" value="F:ATP binding"/>
    <property type="evidence" value="ECO:0007669"/>
    <property type="project" value="UniProtKB-KW"/>
</dbReference>
<reference evidence="9" key="1">
    <citation type="submission" date="2021-03" db="EMBL/GenBank/DDBJ databases">
        <title>Draft genome sequence of rust myrtle Austropuccinia psidii MF-1, a brazilian biotype.</title>
        <authorList>
            <person name="Quecine M.C."/>
            <person name="Pachon D.M.R."/>
            <person name="Bonatelli M.L."/>
            <person name="Correr F.H."/>
            <person name="Franceschini L.M."/>
            <person name="Leite T.F."/>
            <person name="Margarido G.R.A."/>
            <person name="Almeida C.A."/>
            <person name="Ferrarezi J.A."/>
            <person name="Labate C.A."/>
        </authorList>
    </citation>
    <scope>NUCLEOTIDE SEQUENCE</scope>
    <source>
        <strain evidence="9">MF-1</strain>
    </source>
</reference>
<dbReference type="PANTHER" id="PTHR22594">
    <property type="entry name" value="ASPARTYL/LYSYL-TRNA SYNTHETASE"/>
    <property type="match status" value="1"/>
</dbReference>
<dbReference type="OrthoDB" id="1931232at2759"/>
<sequence length="600" mass="67220">MISSISVAKLLTNSSRSYFFHRPDQKFSRFKKYSTTTSSLNLQELLKAKENSCLSFKDIATQLGRSENWTAGLFYGQHQPNQSELSKLYQLLESSASPTWVSKSTDTELQLPRDIQHILQLSCDENKLITAQGWVRSIRKQKHVSFAELVDGSTPDHLQIVVSPIDTHHLQTGCAIRVLGHLVASRGGHQTKELRATNVHLIGPCPPSDYPLQKKDHTKSFLRKIPHLRLRTPHTAALLRLRSSMISYASSFLQNYQFIRVEAPLITFSDAEGAGEVFKVNSDHKSSTHTTQLGEIDKSQSEFFGRQAFLTVSSQLHLEALSASLSKVYHFGPTFRAERSSTNRHLAEFWMLEAEMSFIDDLQVLMDLVEHLIKSIILNMHQTKNSTPKDLQLLNAPLSSREAADTKWRRISYSEAVETICSYNQKTDAQSPSLPPINWGEPLGSEHEKWLASSFAKGPVFVTDYPKSLKPFYVRESNSSQNHNTSSTSTLANSVNQFANEPVAACFDLLVPEIGEVAGGSLREPNLSSLRQNMLQKGIISLDSHETDPTYQWYLDLRQFGSAPSGGFGIGWERLVSWLAGIENVRECIAFPRLAGSGHC</sequence>
<dbReference type="GO" id="GO:0006421">
    <property type="term" value="P:asparaginyl-tRNA aminoacylation"/>
    <property type="evidence" value="ECO:0007669"/>
    <property type="project" value="InterPro"/>
</dbReference>
<dbReference type="EC" id="6.1.1.22" evidence="2"/>
<dbReference type="InterPro" id="IPR004364">
    <property type="entry name" value="Aa-tRNA-synt_II"/>
</dbReference>
<evidence type="ECO:0000259" key="8">
    <source>
        <dbReference type="PROSITE" id="PS50862"/>
    </source>
</evidence>
<dbReference type="GO" id="GO:0003677">
    <property type="term" value="F:DNA binding"/>
    <property type="evidence" value="ECO:0007669"/>
    <property type="project" value="InterPro"/>
</dbReference>
<gene>
    <name evidence="9" type="ORF">O181_001785</name>
</gene>
<dbReference type="PROSITE" id="PS50862">
    <property type="entry name" value="AA_TRNA_LIGASE_II"/>
    <property type="match status" value="1"/>
</dbReference>
<dbReference type="InterPro" id="IPR002312">
    <property type="entry name" value="Asp/Asn-tRNA-synth_IIb"/>
</dbReference>
<dbReference type="InterPro" id="IPR012340">
    <property type="entry name" value="NA-bd_OB-fold"/>
</dbReference>
<evidence type="ECO:0000256" key="6">
    <source>
        <dbReference type="ARBA" id="ARBA00022917"/>
    </source>
</evidence>
<keyword evidence="7" id="KW-0030">Aminoacyl-tRNA synthetase</keyword>
<dbReference type="EMBL" id="AVOT02000272">
    <property type="protein sequence ID" value="MBW0462070.1"/>
    <property type="molecule type" value="Genomic_DNA"/>
</dbReference>
<protein>
    <recommendedName>
        <fullName evidence="2">asparagine--tRNA ligase</fullName>
        <ecNumber evidence="2">6.1.1.22</ecNumber>
    </recommendedName>
</protein>
<dbReference type="InterPro" id="IPR045864">
    <property type="entry name" value="aa-tRNA-synth_II/BPL/LPL"/>
</dbReference>
<feature type="domain" description="Aminoacyl-transfer RNA synthetases class-II family profile" evidence="8">
    <location>
        <begin position="239"/>
        <end position="592"/>
    </location>
</feature>
<dbReference type="PANTHER" id="PTHR22594:SF34">
    <property type="entry name" value="ASPARAGINE--TRNA LIGASE, MITOCHONDRIAL-RELATED"/>
    <property type="match status" value="1"/>
</dbReference>
<dbReference type="SUPFAM" id="SSF50249">
    <property type="entry name" value="Nucleic acid-binding proteins"/>
    <property type="match status" value="1"/>
</dbReference>
<evidence type="ECO:0000256" key="1">
    <source>
        <dbReference type="ARBA" id="ARBA00008226"/>
    </source>
</evidence>
<keyword evidence="10" id="KW-1185">Reference proteome</keyword>